<dbReference type="SMART" id="SM00866">
    <property type="entry name" value="UTRA"/>
    <property type="match status" value="1"/>
</dbReference>
<evidence type="ECO:0000313" key="7">
    <source>
        <dbReference type="Proteomes" id="UP000199681"/>
    </source>
</evidence>
<dbReference type="Gene3D" id="1.10.10.10">
    <property type="entry name" value="Winged helix-like DNA-binding domain superfamily/Winged helix DNA-binding domain"/>
    <property type="match status" value="1"/>
</dbReference>
<dbReference type="AlphaFoldDB" id="A0A1I3E5F3"/>
<organism evidence="6 8">
    <name type="scientific">Cryobacterium levicorallinum</name>
    <dbReference type="NCBI Taxonomy" id="995038"/>
    <lineage>
        <taxon>Bacteria</taxon>
        <taxon>Bacillati</taxon>
        <taxon>Actinomycetota</taxon>
        <taxon>Actinomycetes</taxon>
        <taxon>Micrococcales</taxon>
        <taxon>Microbacteriaceae</taxon>
        <taxon>Cryobacterium</taxon>
    </lineage>
</organism>
<dbReference type="EMBL" id="SOFE01000025">
    <property type="protein sequence ID" value="TFB82421.1"/>
    <property type="molecule type" value="Genomic_DNA"/>
</dbReference>
<protein>
    <submittedName>
        <fullName evidence="6">GntR family transcriptional regulator</fullName>
    </submittedName>
</protein>
<evidence type="ECO:0000256" key="3">
    <source>
        <dbReference type="ARBA" id="ARBA00023163"/>
    </source>
</evidence>
<gene>
    <name evidence="6" type="ORF">E3O11_15020</name>
    <name evidence="5" type="ORF">SAMN05216274_1233</name>
</gene>
<comment type="caution">
    <text evidence="6">The sequence shown here is derived from an EMBL/GenBank/DDBJ whole genome shotgun (WGS) entry which is preliminary data.</text>
</comment>
<dbReference type="STRING" id="995038.SAMN05216274_1233"/>
<dbReference type="Proteomes" id="UP000199681">
    <property type="component" value="Unassembled WGS sequence"/>
</dbReference>
<dbReference type="Proteomes" id="UP000297963">
    <property type="component" value="Unassembled WGS sequence"/>
</dbReference>
<dbReference type="InterPro" id="IPR000524">
    <property type="entry name" value="Tscrpt_reg_HTH_GntR"/>
</dbReference>
<evidence type="ECO:0000259" key="4">
    <source>
        <dbReference type="PROSITE" id="PS50949"/>
    </source>
</evidence>
<feature type="domain" description="HTH gntR-type" evidence="4">
    <location>
        <begin position="56"/>
        <end position="124"/>
    </location>
</feature>
<sequence>MHRSGDETSNRISALGGCVVGKRGGENAGSRETLDTIQLMGKHVVMTTRMDRRSPAPLYVQLEQALLSYIHERKLAPGDKLPTEAEIAQTYEVSRQTIRQALSRLVADGQVERIQGVGSFVGKPRPSHQSLLTSFTQNMRSQGYDPKRRLLDSAIVDSPSVIQSVIGLNGSCQFVRRLLLADGNPIGLAETWLPVEVLVGRLDLFNAEVLEANSLYELLQGPEIGLQLDRGVETVRAGAASDEEAHHLMCLPNSPTLIVRRVSYTPSNRPVEWTVMTFPADRYEYRVELSHSPS</sequence>
<dbReference type="PANTHER" id="PTHR44846">
    <property type="entry name" value="MANNOSYL-D-GLYCERATE TRANSPORT/METABOLISM SYSTEM REPRESSOR MNGR-RELATED"/>
    <property type="match status" value="1"/>
</dbReference>
<evidence type="ECO:0000313" key="6">
    <source>
        <dbReference type="EMBL" id="TFB82421.1"/>
    </source>
</evidence>
<dbReference type="Gene3D" id="3.40.1410.10">
    <property type="entry name" value="Chorismate lyase-like"/>
    <property type="match status" value="1"/>
</dbReference>
<evidence type="ECO:0000313" key="5">
    <source>
        <dbReference type="EMBL" id="SFH94083.1"/>
    </source>
</evidence>
<dbReference type="EMBL" id="FOPW01000023">
    <property type="protein sequence ID" value="SFH94083.1"/>
    <property type="molecule type" value="Genomic_DNA"/>
</dbReference>
<dbReference type="InterPro" id="IPR011663">
    <property type="entry name" value="UTRA"/>
</dbReference>
<accession>A0A1I3E5F3</accession>
<dbReference type="SUPFAM" id="SSF46785">
    <property type="entry name" value="Winged helix' DNA-binding domain"/>
    <property type="match status" value="1"/>
</dbReference>
<keyword evidence="1" id="KW-0805">Transcription regulation</keyword>
<dbReference type="Pfam" id="PF07702">
    <property type="entry name" value="UTRA"/>
    <property type="match status" value="1"/>
</dbReference>
<evidence type="ECO:0000313" key="8">
    <source>
        <dbReference type="Proteomes" id="UP000297963"/>
    </source>
</evidence>
<dbReference type="SUPFAM" id="SSF64288">
    <property type="entry name" value="Chorismate lyase-like"/>
    <property type="match status" value="1"/>
</dbReference>
<dbReference type="PROSITE" id="PS50949">
    <property type="entry name" value="HTH_GNTR"/>
    <property type="match status" value="1"/>
</dbReference>
<dbReference type="GO" id="GO:0003677">
    <property type="term" value="F:DNA binding"/>
    <property type="evidence" value="ECO:0007669"/>
    <property type="project" value="UniProtKB-KW"/>
</dbReference>
<dbReference type="GO" id="GO:0045892">
    <property type="term" value="P:negative regulation of DNA-templated transcription"/>
    <property type="evidence" value="ECO:0007669"/>
    <property type="project" value="TreeGrafter"/>
</dbReference>
<dbReference type="Pfam" id="PF00392">
    <property type="entry name" value="GntR"/>
    <property type="match status" value="1"/>
</dbReference>
<dbReference type="RefSeq" id="WP_092452695.1">
    <property type="nucleotide sequence ID" value="NZ_BKAC01000027.1"/>
</dbReference>
<dbReference type="InterPro" id="IPR036390">
    <property type="entry name" value="WH_DNA-bd_sf"/>
</dbReference>
<dbReference type="InterPro" id="IPR028978">
    <property type="entry name" value="Chorismate_lyase_/UTRA_dom_sf"/>
</dbReference>
<dbReference type="GO" id="GO:0003700">
    <property type="term" value="F:DNA-binding transcription factor activity"/>
    <property type="evidence" value="ECO:0007669"/>
    <property type="project" value="InterPro"/>
</dbReference>
<dbReference type="CDD" id="cd07377">
    <property type="entry name" value="WHTH_GntR"/>
    <property type="match status" value="1"/>
</dbReference>
<dbReference type="InterPro" id="IPR050679">
    <property type="entry name" value="Bact_HTH_transcr_reg"/>
</dbReference>
<dbReference type="PRINTS" id="PR00035">
    <property type="entry name" value="HTHGNTR"/>
</dbReference>
<dbReference type="InterPro" id="IPR036388">
    <property type="entry name" value="WH-like_DNA-bd_sf"/>
</dbReference>
<keyword evidence="3" id="KW-0804">Transcription</keyword>
<proteinExistence type="predicted"/>
<dbReference type="PANTHER" id="PTHR44846:SF1">
    <property type="entry name" value="MANNOSYL-D-GLYCERATE TRANSPORT_METABOLISM SYSTEM REPRESSOR MNGR-RELATED"/>
    <property type="match status" value="1"/>
</dbReference>
<reference evidence="5 7" key="1">
    <citation type="submission" date="2016-10" db="EMBL/GenBank/DDBJ databases">
        <authorList>
            <person name="Varghese N."/>
            <person name="Submissions S."/>
        </authorList>
    </citation>
    <scope>NUCLEOTIDE SEQUENCE [LARGE SCALE GENOMIC DNA]</scope>
    <source>
        <strain evidence="5 7">GMCC 1.11211</strain>
    </source>
</reference>
<keyword evidence="7" id="KW-1185">Reference proteome</keyword>
<dbReference type="SMART" id="SM00345">
    <property type="entry name" value="HTH_GNTR"/>
    <property type="match status" value="1"/>
</dbReference>
<name>A0A1I3E5F3_9MICO</name>
<evidence type="ECO:0000256" key="1">
    <source>
        <dbReference type="ARBA" id="ARBA00023015"/>
    </source>
</evidence>
<keyword evidence="2" id="KW-0238">DNA-binding</keyword>
<reference evidence="6 8" key="2">
    <citation type="submission" date="2019-03" db="EMBL/GenBank/DDBJ databases">
        <title>Genomics of glacier-inhabiting Cryobacterium strains.</title>
        <authorList>
            <person name="Liu Q."/>
            <person name="Xin Y.-H."/>
        </authorList>
    </citation>
    <scope>NUCLEOTIDE SEQUENCE [LARGE SCALE GENOMIC DNA]</scope>
    <source>
        <strain evidence="6 8">Hh34</strain>
    </source>
</reference>
<evidence type="ECO:0000256" key="2">
    <source>
        <dbReference type="ARBA" id="ARBA00023125"/>
    </source>
</evidence>